<organism evidence="9 10">
    <name type="scientific">Syntrophus gentianae</name>
    <dbReference type="NCBI Taxonomy" id="43775"/>
    <lineage>
        <taxon>Bacteria</taxon>
        <taxon>Pseudomonadati</taxon>
        <taxon>Thermodesulfobacteriota</taxon>
        <taxon>Syntrophia</taxon>
        <taxon>Syntrophales</taxon>
        <taxon>Syntrophaceae</taxon>
        <taxon>Syntrophus</taxon>
    </lineage>
</organism>
<comment type="cofactor">
    <cofactor evidence="1">
        <name>[4Fe-4S] cluster</name>
        <dbReference type="ChEBI" id="CHEBI:49883"/>
    </cofactor>
</comment>
<dbReference type="SUPFAM" id="SSF102114">
    <property type="entry name" value="Radical SAM enzymes"/>
    <property type="match status" value="1"/>
</dbReference>
<dbReference type="InterPro" id="IPR000385">
    <property type="entry name" value="MoaA_NifB_PqqE_Fe-S-bd_CS"/>
</dbReference>
<dbReference type="Proteomes" id="UP000198744">
    <property type="component" value="Unassembled WGS sequence"/>
</dbReference>
<dbReference type="PROSITE" id="PS01305">
    <property type="entry name" value="MOAA_NIFB_PQQE"/>
    <property type="match status" value="1"/>
</dbReference>
<dbReference type="Pfam" id="PF04055">
    <property type="entry name" value="Radical_SAM"/>
    <property type="match status" value="1"/>
</dbReference>
<dbReference type="EMBL" id="FOBS01000025">
    <property type="protein sequence ID" value="SEM59921.1"/>
    <property type="molecule type" value="Genomic_DNA"/>
</dbReference>
<keyword evidence="7" id="KW-0411">Iron-sulfur</keyword>
<dbReference type="InterPro" id="IPR007197">
    <property type="entry name" value="rSAM"/>
</dbReference>
<dbReference type="STRING" id="43775.SAMN04489760_12532"/>
<dbReference type="GO" id="GO:0046872">
    <property type="term" value="F:metal ion binding"/>
    <property type="evidence" value="ECO:0007669"/>
    <property type="project" value="UniProtKB-KW"/>
</dbReference>
<evidence type="ECO:0000313" key="9">
    <source>
        <dbReference type="EMBL" id="SEM59921.1"/>
    </source>
</evidence>
<protein>
    <submittedName>
        <fullName evidence="9">Radical SAM additional 4Fe4S-binding SPASM domain-containing protein</fullName>
    </submittedName>
</protein>
<dbReference type="PANTHER" id="PTHR11228">
    <property type="entry name" value="RADICAL SAM DOMAIN PROTEIN"/>
    <property type="match status" value="1"/>
</dbReference>
<dbReference type="AlphaFoldDB" id="A0A1H7ZNT5"/>
<keyword evidence="3" id="KW-0949">S-adenosyl-L-methionine</keyword>
<proteinExistence type="predicted"/>
<dbReference type="SFLD" id="SFLDG01067">
    <property type="entry name" value="SPASM/twitch_domain_containing"/>
    <property type="match status" value="1"/>
</dbReference>
<accession>A0A1H7ZNT5</accession>
<dbReference type="PANTHER" id="PTHR11228:SF7">
    <property type="entry name" value="PQQA PEPTIDE CYCLASE"/>
    <property type="match status" value="1"/>
</dbReference>
<evidence type="ECO:0000256" key="5">
    <source>
        <dbReference type="ARBA" id="ARBA00023002"/>
    </source>
</evidence>
<dbReference type="InterPro" id="IPR050377">
    <property type="entry name" value="Radical_SAM_PqqE_MftC-like"/>
</dbReference>
<evidence type="ECO:0000256" key="1">
    <source>
        <dbReference type="ARBA" id="ARBA00001966"/>
    </source>
</evidence>
<evidence type="ECO:0000256" key="2">
    <source>
        <dbReference type="ARBA" id="ARBA00022485"/>
    </source>
</evidence>
<dbReference type="GO" id="GO:0016491">
    <property type="term" value="F:oxidoreductase activity"/>
    <property type="evidence" value="ECO:0007669"/>
    <property type="project" value="UniProtKB-KW"/>
</dbReference>
<dbReference type="InterPro" id="IPR013785">
    <property type="entry name" value="Aldolase_TIM"/>
</dbReference>
<dbReference type="InterPro" id="IPR058240">
    <property type="entry name" value="rSAM_sf"/>
</dbReference>
<dbReference type="GO" id="GO:0051539">
    <property type="term" value="F:4 iron, 4 sulfur cluster binding"/>
    <property type="evidence" value="ECO:0007669"/>
    <property type="project" value="UniProtKB-KW"/>
</dbReference>
<dbReference type="CDD" id="cd01335">
    <property type="entry name" value="Radical_SAM"/>
    <property type="match status" value="1"/>
</dbReference>
<dbReference type="Gene3D" id="3.20.20.70">
    <property type="entry name" value="Aldolase class I"/>
    <property type="match status" value="1"/>
</dbReference>
<dbReference type="PROSITE" id="PS51918">
    <property type="entry name" value="RADICAL_SAM"/>
    <property type="match status" value="1"/>
</dbReference>
<dbReference type="SFLD" id="SFLDS00029">
    <property type="entry name" value="Radical_SAM"/>
    <property type="match status" value="1"/>
</dbReference>
<feature type="domain" description="Radical SAM core" evidence="8">
    <location>
        <begin position="4"/>
        <end position="221"/>
    </location>
</feature>
<evidence type="ECO:0000259" key="8">
    <source>
        <dbReference type="PROSITE" id="PS51918"/>
    </source>
</evidence>
<keyword evidence="10" id="KW-1185">Reference proteome</keyword>
<evidence type="ECO:0000256" key="7">
    <source>
        <dbReference type="ARBA" id="ARBA00023014"/>
    </source>
</evidence>
<name>A0A1H7ZNT5_9BACT</name>
<keyword evidence="4" id="KW-0479">Metal-binding</keyword>
<dbReference type="OrthoDB" id="5469331at2"/>
<evidence type="ECO:0000256" key="3">
    <source>
        <dbReference type="ARBA" id="ARBA00022691"/>
    </source>
</evidence>
<keyword evidence="5" id="KW-0560">Oxidoreductase</keyword>
<gene>
    <name evidence="9" type="ORF">SAMN04489760_12532</name>
</gene>
<evidence type="ECO:0000256" key="6">
    <source>
        <dbReference type="ARBA" id="ARBA00023004"/>
    </source>
</evidence>
<evidence type="ECO:0000256" key="4">
    <source>
        <dbReference type="ARBA" id="ARBA00022723"/>
    </source>
</evidence>
<keyword evidence="6" id="KW-0408">Iron</keyword>
<reference evidence="9 10" key="1">
    <citation type="submission" date="2016-10" db="EMBL/GenBank/DDBJ databases">
        <authorList>
            <person name="de Groot N.N."/>
        </authorList>
    </citation>
    <scope>NUCLEOTIDE SEQUENCE [LARGE SCALE GENOMIC DNA]</scope>
    <source>
        <strain evidence="9 10">DSM 8423</strain>
    </source>
</reference>
<keyword evidence="2" id="KW-0004">4Fe-4S</keyword>
<dbReference type="RefSeq" id="WP_093884296.1">
    <property type="nucleotide sequence ID" value="NZ_FOBS01000025.1"/>
</dbReference>
<sequence>MISPLSPRELKIEITDACNMNCSFCYLGGQIRSGVSFMPEQEVLHWIDWTVDNGIPGIRFTGGEATMHPQLEMFCYYAHLCGRTIILNTNGTGNTELYRRLFRVVYDLRISLPTLDAGHMDKLTGGSDVLRRKQEVIGLALEAGVPRICLLTPLTPELHGALEPFVQFAGKSPRLFWLPLRYESTPILPRPWTQADAQAFAEEMADLMDRYPDQAQGIFLAMPFCGVRPTELGARVFHGRTQDCGPFVALNVNARGRMQACFDVSEMEGVRSLAELQNCTEIRDCASVDALPAECRQCIYLAPCAGGCRKPYGLVQHGQQKIDYLAGFL</sequence>
<evidence type="ECO:0000313" key="10">
    <source>
        <dbReference type="Proteomes" id="UP000198744"/>
    </source>
</evidence>